<keyword evidence="9" id="KW-0067">ATP-binding</keyword>
<evidence type="ECO:0000256" key="10">
    <source>
        <dbReference type="ARBA" id="ARBA00049494"/>
    </source>
</evidence>
<feature type="domain" description="FAD synthetase" evidence="11">
    <location>
        <begin position="13"/>
        <end position="55"/>
    </location>
</feature>
<dbReference type="InterPro" id="IPR014729">
    <property type="entry name" value="Rossmann-like_a/b/a_fold"/>
</dbReference>
<evidence type="ECO:0000256" key="5">
    <source>
        <dbReference type="ARBA" id="ARBA00022679"/>
    </source>
</evidence>
<evidence type="ECO:0000256" key="7">
    <source>
        <dbReference type="ARBA" id="ARBA00022741"/>
    </source>
</evidence>
<keyword evidence="13" id="KW-1185">Reference proteome</keyword>
<reference evidence="12 13" key="1">
    <citation type="submission" date="2016-10" db="EMBL/GenBank/DDBJ databases">
        <authorList>
            <person name="de Groot N.N."/>
        </authorList>
    </citation>
    <scope>NUCLEOTIDE SEQUENCE [LARGE SCALE GENOMIC DNA]</scope>
    <source>
        <strain evidence="12 13">DSM 21771</strain>
    </source>
</reference>
<dbReference type="EMBL" id="FNEN01000005">
    <property type="protein sequence ID" value="SDI72369.1"/>
    <property type="molecule type" value="Genomic_DNA"/>
</dbReference>
<dbReference type="GO" id="GO:0003919">
    <property type="term" value="F:FMN adenylyltransferase activity"/>
    <property type="evidence" value="ECO:0007669"/>
    <property type="project" value="UniProtKB-EC"/>
</dbReference>
<dbReference type="UniPathway" id="UPA00277">
    <property type="reaction ID" value="UER00407"/>
</dbReference>
<keyword evidence="3" id="KW-0285">Flavoprotein</keyword>
<evidence type="ECO:0000313" key="12">
    <source>
        <dbReference type="EMBL" id="SDI72369.1"/>
    </source>
</evidence>
<keyword evidence="5" id="KW-0808">Transferase</keyword>
<evidence type="ECO:0000256" key="3">
    <source>
        <dbReference type="ARBA" id="ARBA00022630"/>
    </source>
</evidence>
<dbReference type="SUPFAM" id="SSF52374">
    <property type="entry name" value="Nucleotidylyl transferase"/>
    <property type="match status" value="1"/>
</dbReference>
<comment type="catalytic activity">
    <reaction evidence="10">
        <text>FMN + ATP + H(+) = FAD + diphosphate</text>
        <dbReference type="Rhea" id="RHEA:17237"/>
        <dbReference type="ChEBI" id="CHEBI:15378"/>
        <dbReference type="ChEBI" id="CHEBI:30616"/>
        <dbReference type="ChEBI" id="CHEBI:33019"/>
        <dbReference type="ChEBI" id="CHEBI:57692"/>
        <dbReference type="ChEBI" id="CHEBI:58210"/>
        <dbReference type="EC" id="2.7.7.2"/>
    </reaction>
</comment>
<dbReference type="AlphaFoldDB" id="A0A1G8MWE7"/>
<evidence type="ECO:0000256" key="9">
    <source>
        <dbReference type="ARBA" id="ARBA00022840"/>
    </source>
</evidence>
<dbReference type="InterPro" id="IPR015864">
    <property type="entry name" value="FAD_synthase"/>
</dbReference>
<evidence type="ECO:0000256" key="4">
    <source>
        <dbReference type="ARBA" id="ARBA00022643"/>
    </source>
</evidence>
<keyword evidence="4" id="KW-0288">FMN</keyword>
<dbReference type="GO" id="GO:0005524">
    <property type="term" value="F:ATP binding"/>
    <property type="evidence" value="ECO:0007669"/>
    <property type="project" value="UniProtKB-KW"/>
</dbReference>
<gene>
    <name evidence="12" type="ORF">SAMN04488123_10571</name>
</gene>
<evidence type="ECO:0000256" key="1">
    <source>
        <dbReference type="ARBA" id="ARBA00004726"/>
    </source>
</evidence>
<keyword evidence="6" id="KW-0548">Nucleotidyltransferase</keyword>
<evidence type="ECO:0000259" key="11">
    <source>
        <dbReference type="Pfam" id="PF06574"/>
    </source>
</evidence>
<dbReference type="EC" id="2.7.7.2" evidence="2"/>
<sequence length="61" mass="7028">MEIVHINHANQRSDTKPHVMAVGFFDGVHLGHKELLNHAWETGKKHNILFSVMTLARILMR</sequence>
<keyword evidence="8" id="KW-0274">FAD</keyword>
<protein>
    <recommendedName>
        <fullName evidence="2">FAD synthase</fullName>
        <ecNumber evidence="2">2.7.7.2</ecNumber>
    </recommendedName>
</protein>
<dbReference type="Proteomes" id="UP000198853">
    <property type="component" value="Unassembled WGS sequence"/>
</dbReference>
<evidence type="ECO:0000313" key="13">
    <source>
        <dbReference type="Proteomes" id="UP000198853"/>
    </source>
</evidence>
<dbReference type="GO" id="GO:0009231">
    <property type="term" value="P:riboflavin biosynthetic process"/>
    <property type="evidence" value="ECO:0007669"/>
    <property type="project" value="InterPro"/>
</dbReference>
<accession>A0A1G8MWE7</accession>
<dbReference type="Pfam" id="PF06574">
    <property type="entry name" value="FAD_syn"/>
    <property type="match status" value="1"/>
</dbReference>
<dbReference type="Gene3D" id="3.40.50.620">
    <property type="entry name" value="HUPs"/>
    <property type="match status" value="1"/>
</dbReference>
<comment type="pathway">
    <text evidence="1">Cofactor biosynthesis; FAD biosynthesis; FAD from FMN: step 1/1.</text>
</comment>
<evidence type="ECO:0000256" key="2">
    <source>
        <dbReference type="ARBA" id="ARBA00012393"/>
    </source>
</evidence>
<evidence type="ECO:0000256" key="8">
    <source>
        <dbReference type="ARBA" id="ARBA00022827"/>
    </source>
</evidence>
<proteinExistence type="predicted"/>
<dbReference type="OrthoDB" id="9803667at2"/>
<evidence type="ECO:0000256" key="6">
    <source>
        <dbReference type="ARBA" id="ARBA00022695"/>
    </source>
</evidence>
<dbReference type="GO" id="GO:0006747">
    <property type="term" value="P:FAD biosynthetic process"/>
    <property type="evidence" value="ECO:0007669"/>
    <property type="project" value="UniProtKB-UniPathway"/>
</dbReference>
<organism evidence="12 13">
    <name type="scientific">Natribacillus halophilus</name>
    <dbReference type="NCBI Taxonomy" id="549003"/>
    <lineage>
        <taxon>Bacteria</taxon>
        <taxon>Bacillati</taxon>
        <taxon>Bacillota</taxon>
        <taxon>Bacilli</taxon>
        <taxon>Bacillales</taxon>
        <taxon>Bacillaceae</taxon>
        <taxon>Natribacillus</taxon>
    </lineage>
</organism>
<keyword evidence="7" id="KW-0547">Nucleotide-binding</keyword>
<name>A0A1G8MWE7_9BACI</name>